<name>X0XK54_9ZZZZ</name>
<organism evidence="1">
    <name type="scientific">marine sediment metagenome</name>
    <dbReference type="NCBI Taxonomy" id="412755"/>
    <lineage>
        <taxon>unclassified sequences</taxon>
        <taxon>metagenomes</taxon>
        <taxon>ecological metagenomes</taxon>
    </lineage>
</organism>
<dbReference type="EMBL" id="BARS01034711">
    <property type="protein sequence ID" value="GAG25366.1"/>
    <property type="molecule type" value="Genomic_DNA"/>
</dbReference>
<reference evidence="1" key="1">
    <citation type="journal article" date="2014" name="Front. Microbiol.">
        <title>High frequency of phylogenetically diverse reductive dehalogenase-homologous genes in deep subseafloor sedimentary metagenomes.</title>
        <authorList>
            <person name="Kawai M."/>
            <person name="Futagami T."/>
            <person name="Toyoda A."/>
            <person name="Takaki Y."/>
            <person name="Nishi S."/>
            <person name="Hori S."/>
            <person name="Arai W."/>
            <person name="Tsubouchi T."/>
            <person name="Morono Y."/>
            <person name="Uchiyama I."/>
            <person name="Ito T."/>
            <person name="Fujiyama A."/>
            <person name="Inagaki F."/>
            <person name="Takami H."/>
        </authorList>
    </citation>
    <scope>NUCLEOTIDE SEQUENCE</scope>
    <source>
        <strain evidence="1">Expedition CK06-06</strain>
    </source>
</reference>
<feature type="non-terminal residue" evidence="1">
    <location>
        <position position="259"/>
    </location>
</feature>
<feature type="non-terminal residue" evidence="1">
    <location>
        <position position="1"/>
    </location>
</feature>
<protein>
    <submittedName>
        <fullName evidence="1">Uncharacterized protein</fullName>
    </submittedName>
</protein>
<proteinExistence type="predicted"/>
<dbReference type="AlphaFoldDB" id="X0XK54"/>
<comment type="caution">
    <text evidence="1">The sequence shown here is derived from an EMBL/GenBank/DDBJ whole genome shotgun (WGS) entry which is preliminary data.</text>
</comment>
<accession>X0XK54</accession>
<evidence type="ECO:0000313" key="1">
    <source>
        <dbReference type="EMBL" id="GAG25366.1"/>
    </source>
</evidence>
<gene>
    <name evidence="1" type="ORF">S01H1_53594</name>
</gene>
<sequence>VRDTAFVHTTAGKRQYGSTLDDRNALSGFTTIDSSQDLPTSAVNDVHAAVIEGKTYVAVGTDAGVSVINETDETVVDLVYDATFDEIDTLHLLSDGSLYYGFSNGSDSWRIWAKYNVQSITTDLSSNDVYDWLLNQNQPYATKSFATDIHDIFATQGTSIIDGTSNTIYIASDEGLSVIQEKQGDEDNGSVKYYTKDYITEEMVGDIRGMWHFTETSATTTVDDASIKGHDLTATTTVDNLTVSGVRGTGFEFNGTSEY</sequence>